<dbReference type="AlphaFoldDB" id="A0A915KRT1"/>
<evidence type="ECO:0000256" key="4">
    <source>
        <dbReference type="ARBA" id="ARBA00022723"/>
    </source>
</evidence>
<comment type="similarity">
    <text evidence="1">Belongs to the V-ATPase D subunit family.</text>
</comment>
<keyword evidence="6" id="KW-0862">Zinc</keyword>
<evidence type="ECO:0000313" key="12">
    <source>
        <dbReference type="Proteomes" id="UP000887565"/>
    </source>
</evidence>
<evidence type="ECO:0000256" key="10">
    <source>
        <dbReference type="SAM" id="MobiDB-lite"/>
    </source>
</evidence>
<evidence type="ECO:0000256" key="1">
    <source>
        <dbReference type="ARBA" id="ARBA00005850"/>
    </source>
</evidence>
<evidence type="ECO:0000256" key="8">
    <source>
        <dbReference type="ARBA" id="ARBA00045737"/>
    </source>
</evidence>
<accession>A0A915KRT1</accession>
<dbReference type="SUPFAM" id="SSF57667">
    <property type="entry name" value="beta-beta-alpha zinc fingers"/>
    <property type="match status" value="1"/>
</dbReference>
<dbReference type="GO" id="GO:0003690">
    <property type="term" value="F:double-stranded DNA binding"/>
    <property type="evidence" value="ECO:0007669"/>
    <property type="project" value="TreeGrafter"/>
</dbReference>
<dbReference type="FunFam" id="2.30.30.30:FF:000021">
    <property type="entry name" value="DNA/RNA-binding protein KIN17, putative"/>
    <property type="match status" value="1"/>
</dbReference>
<dbReference type="Pfam" id="PF25095">
    <property type="entry name" value="C2H2-zf_KIN17"/>
    <property type="match status" value="1"/>
</dbReference>
<dbReference type="WBParaSite" id="nRc.2.0.1.t41599-RA">
    <property type="protein sequence ID" value="nRc.2.0.1.t41599-RA"/>
    <property type="gene ID" value="nRc.2.0.1.g41599"/>
</dbReference>
<dbReference type="InterPro" id="IPR019447">
    <property type="entry name" value="DNA/RNA-bd_Kin17_WH-like_dom"/>
</dbReference>
<keyword evidence="3" id="KW-0813">Transport</keyword>
<evidence type="ECO:0000256" key="7">
    <source>
        <dbReference type="ARBA" id="ARBA00023065"/>
    </source>
</evidence>
<dbReference type="Gene3D" id="1.10.287.3240">
    <property type="match status" value="1"/>
</dbReference>
<dbReference type="CDD" id="cd13155">
    <property type="entry name" value="KOW_KIN17"/>
    <property type="match status" value="1"/>
</dbReference>
<dbReference type="SMART" id="SM01253">
    <property type="entry name" value="Kin17_mid"/>
    <property type="match status" value="1"/>
</dbReference>
<dbReference type="PANTHER" id="PTHR12805:SF0">
    <property type="entry name" value="DNA_RNA-BINDING PROTEIN KIN17"/>
    <property type="match status" value="1"/>
</dbReference>
<feature type="domain" description="C2H2-type" evidence="11">
    <location>
        <begin position="28"/>
        <end position="50"/>
    </location>
</feature>
<name>A0A915KRT1_ROMCU</name>
<dbReference type="Gene3D" id="2.30.30.30">
    <property type="match status" value="1"/>
</dbReference>
<evidence type="ECO:0000256" key="6">
    <source>
        <dbReference type="ARBA" id="ARBA00022833"/>
    </source>
</evidence>
<reference evidence="13" key="1">
    <citation type="submission" date="2022-11" db="UniProtKB">
        <authorList>
            <consortium name="WormBaseParasite"/>
        </authorList>
    </citation>
    <scope>IDENTIFICATION</scope>
</reference>
<dbReference type="Pfam" id="PF01813">
    <property type="entry name" value="ATP-synt_D"/>
    <property type="match status" value="1"/>
</dbReference>
<dbReference type="PROSITE" id="PS00028">
    <property type="entry name" value="ZINC_FINGER_C2H2_1"/>
    <property type="match status" value="1"/>
</dbReference>
<dbReference type="InterPro" id="IPR041995">
    <property type="entry name" value="KOW_KIN17"/>
</dbReference>
<dbReference type="GO" id="GO:0046961">
    <property type="term" value="F:proton-transporting ATPase activity, rotational mechanism"/>
    <property type="evidence" value="ECO:0007669"/>
    <property type="project" value="InterPro"/>
</dbReference>
<keyword evidence="4" id="KW-0479">Metal-binding</keyword>
<evidence type="ECO:0000256" key="2">
    <source>
        <dbReference type="ARBA" id="ARBA00008517"/>
    </source>
</evidence>
<evidence type="ECO:0000256" key="5">
    <source>
        <dbReference type="ARBA" id="ARBA00022771"/>
    </source>
</evidence>
<dbReference type="GO" id="GO:0006260">
    <property type="term" value="P:DNA replication"/>
    <property type="evidence" value="ECO:0007669"/>
    <property type="project" value="TreeGrafter"/>
</dbReference>
<evidence type="ECO:0000256" key="3">
    <source>
        <dbReference type="ARBA" id="ARBA00022448"/>
    </source>
</evidence>
<dbReference type="Gene3D" id="2.30.30.140">
    <property type="match status" value="1"/>
</dbReference>
<dbReference type="InterPro" id="IPR056767">
    <property type="entry name" value="C2H2-Znf_KIN17"/>
</dbReference>
<dbReference type="InterPro" id="IPR037321">
    <property type="entry name" value="KIN17-like"/>
</dbReference>
<dbReference type="InterPro" id="IPR014722">
    <property type="entry name" value="Rib_uL2_dom2"/>
</dbReference>
<dbReference type="PANTHER" id="PTHR12805">
    <property type="entry name" value="KIN17 KIN, ANTIGENIC DETERMINANT OF RECA PROTEIN HOMOLOG"/>
    <property type="match status" value="1"/>
</dbReference>
<dbReference type="InterPro" id="IPR013087">
    <property type="entry name" value="Znf_C2H2_type"/>
</dbReference>
<dbReference type="Pfam" id="PF25092">
    <property type="entry name" value="SH3_KIN17_C"/>
    <property type="match status" value="1"/>
</dbReference>
<organism evidence="12 13">
    <name type="scientific">Romanomermis culicivorax</name>
    <name type="common">Nematode worm</name>
    <dbReference type="NCBI Taxonomy" id="13658"/>
    <lineage>
        <taxon>Eukaryota</taxon>
        <taxon>Metazoa</taxon>
        <taxon>Ecdysozoa</taxon>
        <taxon>Nematoda</taxon>
        <taxon>Enoplea</taxon>
        <taxon>Dorylaimia</taxon>
        <taxon>Mermithida</taxon>
        <taxon>Mermithoidea</taxon>
        <taxon>Mermithidae</taxon>
        <taxon>Romanomermis</taxon>
    </lineage>
</organism>
<dbReference type="Pfam" id="PF10357">
    <property type="entry name" value="WH_KIN17"/>
    <property type="match status" value="1"/>
</dbReference>
<proteinExistence type="inferred from homology"/>
<dbReference type="Gene3D" id="1.10.10.2030">
    <property type="entry name" value="DNA/RNA-binding protein Kin17, conserved domain"/>
    <property type="match status" value="1"/>
</dbReference>
<dbReference type="FunFam" id="1.10.10.2030:FF:000001">
    <property type="entry name" value="DNA/RNA-binding protein KIN17, putative"/>
    <property type="match status" value="1"/>
</dbReference>
<dbReference type="GO" id="GO:0008270">
    <property type="term" value="F:zinc ion binding"/>
    <property type="evidence" value="ECO:0007669"/>
    <property type="project" value="UniProtKB-KW"/>
</dbReference>
<evidence type="ECO:0000259" key="11">
    <source>
        <dbReference type="PROSITE" id="PS00028"/>
    </source>
</evidence>
<evidence type="ECO:0000256" key="9">
    <source>
        <dbReference type="SAM" id="Coils"/>
    </source>
</evidence>
<feature type="compositionally biased region" description="Low complexity" evidence="10">
    <location>
        <begin position="251"/>
        <end position="266"/>
    </location>
</feature>
<dbReference type="InterPro" id="IPR038254">
    <property type="entry name" value="KIN17_WH-like_sf"/>
</dbReference>
<feature type="region of interest" description="Disordered" evidence="10">
    <location>
        <begin position="237"/>
        <end position="272"/>
    </location>
</feature>
<keyword evidence="7" id="KW-0406">Ion transport</keyword>
<dbReference type="InterPro" id="IPR036236">
    <property type="entry name" value="Znf_C2H2_sf"/>
</dbReference>
<dbReference type="InterPro" id="IPR002699">
    <property type="entry name" value="V_ATPase_D"/>
</dbReference>
<evidence type="ECO:0000313" key="13">
    <source>
        <dbReference type="WBParaSite" id="nRc.2.0.1.t41599-RA"/>
    </source>
</evidence>
<comment type="function">
    <text evidence="8">Subunit of the V1 complex of vacuolar(H+)-ATPase (V-ATPase), a multisubunit enzyme composed of a peripheral complex (V1) that hydrolyzes ATP and a membrane integral complex (V0) that translocates protons. V-ATPase is responsible for acidifying and maintaining the pH of intracellular compartments and in some cell types, is targeted to the plasma membrane, where it is responsible for acidifying the extracellular environment.</text>
</comment>
<feature type="coiled-coil region" evidence="9">
    <location>
        <begin position="604"/>
        <end position="649"/>
    </location>
</feature>
<dbReference type="Pfam" id="PF18131">
    <property type="entry name" value="KN17_SH3"/>
    <property type="match status" value="1"/>
</dbReference>
<keyword evidence="5" id="KW-0863">Zinc-finger</keyword>
<protein>
    <submittedName>
        <fullName evidence="13">C2H2-type domain-containing protein</fullName>
    </submittedName>
</protein>
<keyword evidence="12" id="KW-1185">Reference proteome</keyword>
<sequence length="674" mass="78612">MPKHEAMTPKAIANRIKAKGLQKLRWYCQMCNKQCRDQNGFKCHLTSESHQRQLLLFAENSKKFVYDFSREFESGYLDILRRQHGTKRVHCNMIYQEYIKDRNHVHMNSTRWYTLTGFVQYLGRAGICKIDNTEKGWYIQYIDREEEQRKERMAKKQKMDVDDEQKIMEMIMKQAQKALEAKLKDDSLENDEEEQEVKEFKKPEDYKIEFKLPKLSTNDQSSKKVLESGSAFVDIEDSSKRRKIRDEEDSPSTSKRSSLSNNSAKKSSLDEIMEMEEMRKEKTNRKDYWLFENTVVKILTKKLGEDYYKKKGIIEKVEYRSVAYVRLLEKDTRVGDLLKIDQNYLETVIPALGKKVLIVNGAYRGSKATLEKLDERNFSVSVRINDGLLKDRVVDNVKYEDILNNVRRSNPNFPFTNVIFSFFASKIRLENHVKDINALCRAQTMMKARLKGAQKGHSLLKRKADALNFRFRQILSKIIENKVLMGDIMKQAAFSLAEAKFTAGDFGHMILQNVNKAQVKVKSRKDNVAGVTLPIFESYQDGPDSYDMTGLGRGGANIAKMKKMYNKAVELLVELATLQTCFVTLDEAIKLTNRRVNAIEYVIIPRLERTISYIITELDELEREEFFRLKKVQKKKKRDREEKEKRLKERGAVLSSVPESSIFDQSDDVPILFN</sequence>
<keyword evidence="9" id="KW-0175">Coiled coil</keyword>
<dbReference type="GO" id="GO:0005634">
    <property type="term" value="C:nucleus"/>
    <property type="evidence" value="ECO:0007669"/>
    <property type="project" value="TreeGrafter"/>
</dbReference>
<dbReference type="InterPro" id="IPR041330">
    <property type="entry name" value="KN17_SH3"/>
</dbReference>
<dbReference type="GO" id="GO:0006974">
    <property type="term" value="P:DNA damage response"/>
    <property type="evidence" value="ECO:0007669"/>
    <property type="project" value="TreeGrafter"/>
</dbReference>
<dbReference type="NCBIfam" id="TIGR00309">
    <property type="entry name" value="V_ATPase_subD"/>
    <property type="match status" value="1"/>
</dbReference>
<dbReference type="Proteomes" id="UP000887565">
    <property type="component" value="Unplaced"/>
</dbReference>
<comment type="similarity">
    <text evidence="2">Belongs to the KIN17 family.</text>
</comment>